<dbReference type="InterPro" id="IPR020904">
    <property type="entry name" value="Sc_DH/Rdtase_CS"/>
</dbReference>
<dbReference type="VEuPathDB" id="VectorBase:RSAN_044138"/>
<evidence type="ECO:0000256" key="1">
    <source>
        <dbReference type="ARBA" id="ARBA00005194"/>
    </source>
</evidence>
<dbReference type="InterPro" id="IPR002347">
    <property type="entry name" value="SDR_fam"/>
</dbReference>
<accession>A0A9D4PQI1</accession>
<dbReference type="Gene3D" id="3.40.50.720">
    <property type="entry name" value="NAD(P)-binding Rossmann-like Domain"/>
    <property type="match status" value="1"/>
</dbReference>
<gene>
    <name evidence="4" type="ORF">HPB52_004243</name>
</gene>
<dbReference type="GO" id="GO:0006633">
    <property type="term" value="P:fatty acid biosynthetic process"/>
    <property type="evidence" value="ECO:0007669"/>
    <property type="project" value="TreeGrafter"/>
</dbReference>
<comment type="similarity">
    <text evidence="2">Belongs to the short-chain dehydrogenases/reductases (SDR) family.</text>
</comment>
<evidence type="ECO:0000313" key="4">
    <source>
        <dbReference type="EMBL" id="KAH7951003.1"/>
    </source>
</evidence>
<keyword evidence="5" id="KW-1185">Reference proteome</keyword>
<protein>
    <submittedName>
        <fullName evidence="4">Uncharacterized protein</fullName>
    </submittedName>
</protein>
<dbReference type="EMBL" id="JABSTV010001251">
    <property type="protein sequence ID" value="KAH7951003.1"/>
    <property type="molecule type" value="Genomic_DNA"/>
</dbReference>
<dbReference type="PRINTS" id="PR00080">
    <property type="entry name" value="SDRFAMILY"/>
</dbReference>
<dbReference type="Pfam" id="PF13561">
    <property type="entry name" value="adh_short_C2"/>
    <property type="match status" value="1"/>
</dbReference>
<evidence type="ECO:0000256" key="3">
    <source>
        <dbReference type="ARBA" id="ARBA00023002"/>
    </source>
</evidence>
<dbReference type="InterPro" id="IPR036291">
    <property type="entry name" value="NAD(P)-bd_dom_sf"/>
</dbReference>
<dbReference type="AlphaFoldDB" id="A0A9D4PQI1"/>
<dbReference type="PANTHER" id="PTHR42760">
    <property type="entry name" value="SHORT-CHAIN DEHYDROGENASES/REDUCTASES FAMILY MEMBER"/>
    <property type="match status" value="1"/>
</dbReference>
<reference evidence="4" key="2">
    <citation type="submission" date="2021-09" db="EMBL/GenBank/DDBJ databases">
        <authorList>
            <person name="Jia N."/>
            <person name="Wang J."/>
            <person name="Shi W."/>
            <person name="Du L."/>
            <person name="Sun Y."/>
            <person name="Zhan W."/>
            <person name="Jiang J."/>
            <person name="Wang Q."/>
            <person name="Zhang B."/>
            <person name="Ji P."/>
            <person name="Sakyi L.B."/>
            <person name="Cui X."/>
            <person name="Yuan T."/>
            <person name="Jiang B."/>
            <person name="Yang W."/>
            <person name="Lam T.T.-Y."/>
            <person name="Chang Q."/>
            <person name="Ding S."/>
            <person name="Wang X."/>
            <person name="Zhu J."/>
            <person name="Ruan X."/>
            <person name="Zhao L."/>
            <person name="Wei J."/>
            <person name="Que T."/>
            <person name="Du C."/>
            <person name="Cheng J."/>
            <person name="Dai P."/>
            <person name="Han X."/>
            <person name="Huang E."/>
            <person name="Gao Y."/>
            <person name="Liu J."/>
            <person name="Shao H."/>
            <person name="Ye R."/>
            <person name="Li L."/>
            <person name="Wei W."/>
            <person name="Wang X."/>
            <person name="Wang C."/>
            <person name="Huo Q."/>
            <person name="Li W."/>
            <person name="Guo W."/>
            <person name="Chen H."/>
            <person name="Chen S."/>
            <person name="Zhou L."/>
            <person name="Zhou L."/>
            <person name="Ni X."/>
            <person name="Tian J."/>
            <person name="Zhou Y."/>
            <person name="Sheng Y."/>
            <person name="Liu T."/>
            <person name="Pan Y."/>
            <person name="Xia L."/>
            <person name="Li J."/>
            <person name="Zhao F."/>
            <person name="Cao W."/>
        </authorList>
    </citation>
    <scope>NUCLEOTIDE SEQUENCE</scope>
    <source>
        <strain evidence="4">Rsan-2018</strain>
        <tissue evidence="4">Larvae</tissue>
    </source>
</reference>
<sequence length="262" mass="27903">MSFRGRLAIVTGGASGIVCCSLAAEGVTVVVADRQLEAARQVAQSLPGDAKHRAMYVDAGDTSSVEQLFNCTRTSCPQPLSIVVNCAGIYYSALLEDTTDEIFDDVIRVNLKGTFLINRAAAREILRSGKALPEIGAAIVNVASISAKGGASGCSAYAASKAGVVALTKSLAQELASHGIRCHAVLPGWTDTPMTNVLTKRQRNLLVSLTPLKCAAQPREIAEAIKFLTSMVKRDTDGASWVEHCREVFDVHYGYIDRKVGF</sequence>
<dbReference type="PANTHER" id="PTHR42760:SF83">
    <property type="entry name" value="(3R)-3-HYDROXYACYL-COA DEHYDROGENASE"/>
    <property type="match status" value="1"/>
</dbReference>
<comment type="caution">
    <text evidence="4">The sequence shown here is derived from an EMBL/GenBank/DDBJ whole genome shotgun (WGS) entry which is preliminary data.</text>
</comment>
<dbReference type="PRINTS" id="PR00081">
    <property type="entry name" value="GDHRDH"/>
</dbReference>
<organism evidence="4 5">
    <name type="scientific">Rhipicephalus sanguineus</name>
    <name type="common">Brown dog tick</name>
    <name type="synonym">Ixodes sanguineus</name>
    <dbReference type="NCBI Taxonomy" id="34632"/>
    <lineage>
        <taxon>Eukaryota</taxon>
        <taxon>Metazoa</taxon>
        <taxon>Ecdysozoa</taxon>
        <taxon>Arthropoda</taxon>
        <taxon>Chelicerata</taxon>
        <taxon>Arachnida</taxon>
        <taxon>Acari</taxon>
        <taxon>Parasitiformes</taxon>
        <taxon>Ixodida</taxon>
        <taxon>Ixodoidea</taxon>
        <taxon>Ixodidae</taxon>
        <taxon>Rhipicephalinae</taxon>
        <taxon>Rhipicephalus</taxon>
        <taxon>Rhipicephalus</taxon>
    </lineage>
</organism>
<keyword evidence="3" id="KW-0560">Oxidoreductase</keyword>
<dbReference type="Proteomes" id="UP000821837">
    <property type="component" value="Chromosome 5"/>
</dbReference>
<comment type="pathway">
    <text evidence="1">Lipid metabolism; fatty acid biosynthesis.</text>
</comment>
<dbReference type="PROSITE" id="PS00061">
    <property type="entry name" value="ADH_SHORT"/>
    <property type="match status" value="1"/>
</dbReference>
<name>A0A9D4PQI1_RHISA</name>
<evidence type="ECO:0000313" key="5">
    <source>
        <dbReference type="Proteomes" id="UP000821837"/>
    </source>
</evidence>
<evidence type="ECO:0000256" key="2">
    <source>
        <dbReference type="ARBA" id="ARBA00006484"/>
    </source>
</evidence>
<reference evidence="4" key="1">
    <citation type="journal article" date="2020" name="Cell">
        <title>Large-Scale Comparative Analyses of Tick Genomes Elucidate Their Genetic Diversity and Vector Capacities.</title>
        <authorList>
            <consortium name="Tick Genome and Microbiome Consortium (TIGMIC)"/>
            <person name="Jia N."/>
            <person name="Wang J."/>
            <person name="Shi W."/>
            <person name="Du L."/>
            <person name="Sun Y."/>
            <person name="Zhan W."/>
            <person name="Jiang J.F."/>
            <person name="Wang Q."/>
            <person name="Zhang B."/>
            <person name="Ji P."/>
            <person name="Bell-Sakyi L."/>
            <person name="Cui X.M."/>
            <person name="Yuan T.T."/>
            <person name="Jiang B.G."/>
            <person name="Yang W.F."/>
            <person name="Lam T.T."/>
            <person name="Chang Q.C."/>
            <person name="Ding S.J."/>
            <person name="Wang X.J."/>
            <person name="Zhu J.G."/>
            <person name="Ruan X.D."/>
            <person name="Zhao L."/>
            <person name="Wei J.T."/>
            <person name="Ye R.Z."/>
            <person name="Que T.C."/>
            <person name="Du C.H."/>
            <person name="Zhou Y.H."/>
            <person name="Cheng J.X."/>
            <person name="Dai P.F."/>
            <person name="Guo W.B."/>
            <person name="Han X.H."/>
            <person name="Huang E.J."/>
            <person name="Li L.F."/>
            <person name="Wei W."/>
            <person name="Gao Y.C."/>
            <person name="Liu J.Z."/>
            <person name="Shao H.Z."/>
            <person name="Wang X."/>
            <person name="Wang C.C."/>
            <person name="Yang T.C."/>
            <person name="Huo Q.B."/>
            <person name="Li W."/>
            <person name="Chen H.Y."/>
            <person name="Chen S.E."/>
            <person name="Zhou L.G."/>
            <person name="Ni X.B."/>
            <person name="Tian J.H."/>
            <person name="Sheng Y."/>
            <person name="Liu T."/>
            <person name="Pan Y.S."/>
            <person name="Xia L.Y."/>
            <person name="Li J."/>
            <person name="Zhao F."/>
            <person name="Cao W.C."/>
        </authorList>
    </citation>
    <scope>NUCLEOTIDE SEQUENCE</scope>
    <source>
        <strain evidence="4">Rsan-2018</strain>
    </source>
</reference>
<proteinExistence type="inferred from homology"/>
<dbReference type="SUPFAM" id="SSF51735">
    <property type="entry name" value="NAD(P)-binding Rossmann-fold domains"/>
    <property type="match status" value="1"/>
</dbReference>
<dbReference type="GO" id="GO:0016616">
    <property type="term" value="F:oxidoreductase activity, acting on the CH-OH group of donors, NAD or NADP as acceptor"/>
    <property type="evidence" value="ECO:0007669"/>
    <property type="project" value="TreeGrafter"/>
</dbReference>
<dbReference type="GO" id="GO:0048038">
    <property type="term" value="F:quinone binding"/>
    <property type="evidence" value="ECO:0007669"/>
    <property type="project" value="TreeGrafter"/>
</dbReference>